<evidence type="ECO:0000313" key="9">
    <source>
        <dbReference type="Proteomes" id="UP001648503"/>
    </source>
</evidence>
<dbReference type="SMART" id="SM00563">
    <property type="entry name" value="PlsC"/>
    <property type="match status" value="1"/>
</dbReference>
<feature type="compositionally biased region" description="Basic and acidic residues" evidence="6">
    <location>
        <begin position="800"/>
        <end position="812"/>
    </location>
</feature>
<keyword evidence="9" id="KW-1185">Reference proteome</keyword>
<feature type="domain" description="Phospholipid/glycerol acyltransferase" evidence="7">
    <location>
        <begin position="253"/>
        <end position="380"/>
    </location>
</feature>
<evidence type="ECO:0000256" key="2">
    <source>
        <dbReference type="ARBA" id="ARBA00007937"/>
    </source>
</evidence>
<feature type="region of interest" description="Disordered" evidence="6">
    <location>
        <begin position="849"/>
        <end position="874"/>
    </location>
</feature>
<feature type="compositionally biased region" description="Basic and acidic residues" evidence="6">
    <location>
        <begin position="941"/>
        <end position="953"/>
    </location>
</feature>
<evidence type="ECO:0000313" key="8">
    <source>
        <dbReference type="EMBL" id="KAH6587225.1"/>
    </source>
</evidence>
<feature type="compositionally biased region" description="Polar residues" evidence="6">
    <location>
        <begin position="918"/>
        <end position="928"/>
    </location>
</feature>
<evidence type="ECO:0000256" key="6">
    <source>
        <dbReference type="SAM" id="MobiDB-lite"/>
    </source>
</evidence>
<keyword evidence="3" id="KW-0808">Transferase</keyword>
<feature type="compositionally biased region" description="Basic and acidic residues" evidence="6">
    <location>
        <begin position="859"/>
        <end position="869"/>
    </location>
</feature>
<dbReference type="Pfam" id="PF19277">
    <property type="entry name" value="GPAT_C"/>
    <property type="match status" value="1"/>
</dbReference>
<dbReference type="Proteomes" id="UP001648503">
    <property type="component" value="Unassembled WGS sequence"/>
</dbReference>
<keyword evidence="5" id="KW-0012">Acyltransferase</keyword>
<comment type="caution">
    <text evidence="8">The sequence shown here is derived from an EMBL/GenBank/DDBJ whole genome shotgun (WGS) entry which is preliminary data.</text>
</comment>
<evidence type="ECO:0000256" key="1">
    <source>
        <dbReference type="ARBA" id="ARBA00004184"/>
    </source>
</evidence>
<feature type="compositionally biased region" description="Low complexity" evidence="6">
    <location>
        <begin position="73"/>
        <end position="100"/>
    </location>
</feature>
<sequence length="1036" mass="115304">MRNNHLQEQSSTMVETADTHHTDILLVDTAAGSRLVRPTRDAQSLLGRAESLNTQPRLFGRVGSISGHDSNQGASGLSSAHGSSDSSLMVSSSVSLGQSVRNNTDGDPRTTQPMDYIGATLYTSHYKTSIQNSIRSSSRVLSIVEDLVQDHYAQHRLQQQRRRQISKQPFSPTLLAPDDPFIESIRKQYMAQIDRTMDAMVADMTSTRIVRFFGFVVHNLLARMYHRGVHINESEIARLRQVAQDAQKKGISLVFLPCHKSHIDYLVVSYILYRLGFALPHIAAGDNLNMPFVGWLLRHNGAFFIRRQWGEDKMYNGIMKEYIETLLERGYNIEAFIEGTRSRTGKPLQPKFGILKIIFDAVWDKRVEDLVIVPVSIGYDKVIETPSYANELLGTPKQKESLVQLLNNVNILQLKWGRIDVRFGQPFSLKEYISRERSRRGFGMGLDESNNLSNKAVMLQSLGYKVLGDVNKISVVMPTALVGTTLLTLRGRGVGRNELIRKVNWLRKEIVLKGGHVAEFGNTPLSDIVDRAIHVLGDLIGRRGELLEPVYHPAKRFELSFYRNQVIHLFISECIVLVSMYATIKAGGPIKAQRIAISPNLSDDVSFLSQLLSHEFVYGEGGLDKNLAVTISKLSRTNVLVVGAFEGNESSNPVGARRWVTLSAEERRIGRETFDFYCFLLWPFVETYWLAAVSLYTIVPGRRDGVANTDPSCGNTSPGSATTDERLHWVDERIFLKRCQHFGRTLYCEGDLSYFEAVNKDTLVNAIGRLKEMGVVLIHKGAHPLGASLNIPGTGSDGIAPKEPKEAKESKDGGSGSWIALSLPWVPTNQFPEDDLQVASVPSMTVSDRSAVASSAKSNQDRSADDSHSSRSKWRGYMEGFPIAPPLQDMSRKNASVNSMESTVDAGDCDLKNSHQTSMTSLPNSVGCSTRPPHQAAVSAKHSEKSIVSPRNKDSSSDEVLFDSWYQIKPSGKLWDLCEQIGRFRREGKNRRDTNTVAVRVLRLARLASYWSDGNTMFVSKSHIGSETGVKSAARL</sequence>
<protein>
    <recommendedName>
        <fullName evidence="7">Phospholipid/glycerol acyltransferase domain-containing protein</fullName>
    </recommendedName>
</protein>
<evidence type="ECO:0000259" key="7">
    <source>
        <dbReference type="SMART" id="SM00563"/>
    </source>
</evidence>
<name>A0ABQ8EVI4_9FUNG</name>
<evidence type="ECO:0000256" key="3">
    <source>
        <dbReference type="ARBA" id="ARBA00022679"/>
    </source>
</evidence>
<keyword evidence="4" id="KW-0472">Membrane</keyword>
<dbReference type="SUPFAM" id="SSF69593">
    <property type="entry name" value="Glycerol-3-phosphate (1)-acyltransferase"/>
    <property type="match status" value="1"/>
</dbReference>
<comment type="subcellular location">
    <subcellularLocation>
        <location evidence="1">Endomembrane system</location>
        <topology evidence="1">Peripheral membrane protein</topology>
    </subcellularLocation>
</comment>
<evidence type="ECO:0000256" key="4">
    <source>
        <dbReference type="ARBA" id="ARBA00023136"/>
    </source>
</evidence>
<proteinExistence type="inferred from homology"/>
<reference evidence="8 9" key="1">
    <citation type="submission" date="2021-02" db="EMBL/GenBank/DDBJ databases">
        <title>Variation within the Batrachochytrium salamandrivorans European outbreak.</title>
        <authorList>
            <person name="Kelly M."/>
            <person name="Pasmans F."/>
            <person name="Shea T.P."/>
            <person name="Munoz J.F."/>
            <person name="Carranza S."/>
            <person name="Cuomo C.A."/>
            <person name="Martel A."/>
        </authorList>
    </citation>
    <scope>NUCLEOTIDE SEQUENCE [LARGE SCALE GENOMIC DNA]</scope>
    <source>
        <strain evidence="8 9">AMFP18/2</strain>
    </source>
</reference>
<feature type="region of interest" description="Disordered" evidence="6">
    <location>
        <begin position="793"/>
        <end position="815"/>
    </location>
</feature>
<dbReference type="PANTHER" id="PTHR12563:SF17">
    <property type="entry name" value="DIHYDROXYACETONE PHOSPHATE ACYLTRANSFERASE"/>
    <property type="match status" value="1"/>
</dbReference>
<dbReference type="EMBL" id="JAFCIX010000567">
    <property type="protein sequence ID" value="KAH6587225.1"/>
    <property type="molecule type" value="Genomic_DNA"/>
</dbReference>
<dbReference type="Pfam" id="PF01553">
    <property type="entry name" value="Acyltransferase"/>
    <property type="match status" value="1"/>
</dbReference>
<feature type="compositionally biased region" description="Polar residues" evidence="6">
    <location>
        <begin position="101"/>
        <end position="112"/>
    </location>
</feature>
<dbReference type="InterPro" id="IPR041728">
    <property type="entry name" value="GPAT/DHAPAT_LPLAT"/>
</dbReference>
<accession>A0ABQ8EVI4</accession>
<dbReference type="InterPro" id="IPR022284">
    <property type="entry name" value="GPAT/DHAPAT"/>
</dbReference>
<feature type="region of interest" description="Disordered" evidence="6">
    <location>
        <begin position="918"/>
        <end position="953"/>
    </location>
</feature>
<dbReference type="InterPro" id="IPR045520">
    <property type="entry name" value="GPAT/DHAPAT_C"/>
</dbReference>
<dbReference type="CDD" id="cd07993">
    <property type="entry name" value="LPLAT_DHAPAT-like"/>
    <property type="match status" value="1"/>
</dbReference>
<gene>
    <name evidence="8" type="ORF">BASA50_001358</name>
</gene>
<comment type="similarity">
    <text evidence="2">Belongs to the GPAT/DAPAT family.</text>
</comment>
<dbReference type="InterPro" id="IPR002123">
    <property type="entry name" value="Plipid/glycerol_acylTrfase"/>
</dbReference>
<dbReference type="PANTHER" id="PTHR12563">
    <property type="entry name" value="GLYCEROL-3-PHOSPHATE ACYLTRANSFERASE"/>
    <property type="match status" value="1"/>
</dbReference>
<evidence type="ECO:0000256" key="5">
    <source>
        <dbReference type="ARBA" id="ARBA00023315"/>
    </source>
</evidence>
<feature type="compositionally biased region" description="Polar residues" evidence="6">
    <location>
        <begin position="849"/>
        <end position="858"/>
    </location>
</feature>
<organism evidence="8 9">
    <name type="scientific">Batrachochytrium salamandrivorans</name>
    <dbReference type="NCBI Taxonomy" id="1357716"/>
    <lineage>
        <taxon>Eukaryota</taxon>
        <taxon>Fungi</taxon>
        <taxon>Fungi incertae sedis</taxon>
        <taxon>Chytridiomycota</taxon>
        <taxon>Chytridiomycota incertae sedis</taxon>
        <taxon>Chytridiomycetes</taxon>
        <taxon>Rhizophydiales</taxon>
        <taxon>Rhizophydiales incertae sedis</taxon>
        <taxon>Batrachochytrium</taxon>
    </lineage>
</organism>
<feature type="region of interest" description="Disordered" evidence="6">
    <location>
        <begin position="59"/>
        <end position="112"/>
    </location>
</feature>